<dbReference type="Pfam" id="PF07478">
    <property type="entry name" value="Dala_Dala_lig_C"/>
    <property type="match status" value="1"/>
</dbReference>
<evidence type="ECO:0000256" key="13">
    <source>
        <dbReference type="ARBA" id="ARBA00022984"/>
    </source>
</evidence>
<comment type="caution">
    <text evidence="19">The sequence shown here is derived from an EMBL/GenBank/DDBJ whole genome shotgun (WGS) entry which is preliminary data.</text>
</comment>
<accession>A0ABV7ZYZ1</accession>
<evidence type="ECO:0000256" key="2">
    <source>
        <dbReference type="ARBA" id="ARBA00001946"/>
    </source>
</evidence>
<comment type="subcellular location">
    <subcellularLocation>
        <location evidence="4 16">Cytoplasm</location>
    </subcellularLocation>
</comment>
<evidence type="ECO:0000256" key="5">
    <source>
        <dbReference type="ARBA" id="ARBA00004752"/>
    </source>
</evidence>
<dbReference type="PANTHER" id="PTHR23132">
    <property type="entry name" value="D-ALANINE--D-ALANINE LIGASE"/>
    <property type="match status" value="1"/>
</dbReference>
<dbReference type="NCBIfam" id="NF002378">
    <property type="entry name" value="PRK01372.1"/>
    <property type="match status" value="1"/>
</dbReference>
<keyword evidence="8 16" id="KW-0963">Cytoplasm</keyword>
<keyword evidence="20" id="KW-1185">Reference proteome</keyword>
<dbReference type="InterPro" id="IPR011095">
    <property type="entry name" value="Dala_Dala_lig_C"/>
</dbReference>
<keyword evidence="10 17" id="KW-0547">Nucleotide-binding</keyword>
<evidence type="ECO:0000256" key="16">
    <source>
        <dbReference type="HAMAP-Rule" id="MF_00047"/>
    </source>
</evidence>
<feature type="domain" description="ATP-grasp" evidence="18">
    <location>
        <begin position="110"/>
        <end position="305"/>
    </location>
</feature>
<dbReference type="EMBL" id="JBHRYR010000002">
    <property type="protein sequence ID" value="MFC3852397.1"/>
    <property type="molecule type" value="Genomic_DNA"/>
</dbReference>
<evidence type="ECO:0000259" key="18">
    <source>
        <dbReference type="PROSITE" id="PS50975"/>
    </source>
</evidence>
<evidence type="ECO:0000313" key="20">
    <source>
        <dbReference type="Proteomes" id="UP001595617"/>
    </source>
</evidence>
<sequence length="309" mass="32724">MHSPSPLTYAAGRIAVLYGGTSAERVVSLNSGRAVIKALQEKGYDVLPLDTAEPFIEALNSGDVAQVFIALHGRGGEDGSIQGFLETLGLPYTGSGVAASALAMNKVVTKQIWAAHGLPTAPFELLSEDTDWTETLARLGGKVVVKPVLEGSSIGITIASTADTLQAGFHLARQYDAVVMAERFIAGPEYTMSILGQRALPVIRMQSAGEFYDYDAKYERDDTAYHLPSGLSDADETELQSLARQAFVALGCTGWGRIDAMRDADGRWYLLEANTVPGLTSHSLVPMAAKAAGLDFTALIEAILSGEGA</sequence>
<gene>
    <name evidence="16" type="primary">ddl</name>
    <name evidence="19" type="ORF">ACFOOG_06075</name>
</gene>
<dbReference type="PROSITE" id="PS50975">
    <property type="entry name" value="ATP_GRASP"/>
    <property type="match status" value="1"/>
</dbReference>
<comment type="similarity">
    <text evidence="6 16">Belongs to the D-alanine--D-alanine ligase family.</text>
</comment>
<dbReference type="SUPFAM" id="SSF52440">
    <property type="entry name" value="PreATP-grasp domain"/>
    <property type="match status" value="1"/>
</dbReference>
<evidence type="ECO:0000256" key="12">
    <source>
        <dbReference type="ARBA" id="ARBA00022960"/>
    </source>
</evidence>
<dbReference type="PROSITE" id="PS00843">
    <property type="entry name" value="DALA_DALA_LIGASE_1"/>
    <property type="match status" value="1"/>
</dbReference>
<evidence type="ECO:0000256" key="4">
    <source>
        <dbReference type="ARBA" id="ARBA00004496"/>
    </source>
</evidence>
<comment type="function">
    <text evidence="3 16">Cell wall formation.</text>
</comment>
<evidence type="ECO:0000313" key="19">
    <source>
        <dbReference type="EMBL" id="MFC3852397.1"/>
    </source>
</evidence>
<evidence type="ECO:0000256" key="1">
    <source>
        <dbReference type="ARBA" id="ARBA00001936"/>
    </source>
</evidence>
<dbReference type="InterPro" id="IPR000291">
    <property type="entry name" value="D-Ala_lig_Van_CS"/>
</dbReference>
<dbReference type="InterPro" id="IPR011127">
    <property type="entry name" value="Dala_Dala_lig_N"/>
</dbReference>
<dbReference type="InterPro" id="IPR013815">
    <property type="entry name" value="ATP_grasp_subdomain_1"/>
</dbReference>
<dbReference type="PIRSF" id="PIRSF039102">
    <property type="entry name" value="Ddl/VanB"/>
    <property type="match status" value="1"/>
</dbReference>
<dbReference type="InterPro" id="IPR005905">
    <property type="entry name" value="D_ala_D_ala"/>
</dbReference>
<evidence type="ECO:0000256" key="15">
    <source>
        <dbReference type="ARBA" id="ARBA00047614"/>
    </source>
</evidence>
<name>A0ABV7ZYZ1_9GAMM</name>
<dbReference type="GO" id="GO:0008716">
    <property type="term" value="F:D-alanine-D-alanine ligase activity"/>
    <property type="evidence" value="ECO:0007669"/>
    <property type="project" value="UniProtKB-EC"/>
</dbReference>
<dbReference type="InterPro" id="IPR016185">
    <property type="entry name" value="PreATP-grasp_dom_sf"/>
</dbReference>
<evidence type="ECO:0000256" key="10">
    <source>
        <dbReference type="ARBA" id="ARBA00022741"/>
    </source>
</evidence>
<keyword evidence="13 16" id="KW-0573">Peptidoglycan synthesis</keyword>
<dbReference type="PANTHER" id="PTHR23132:SF23">
    <property type="entry name" value="D-ALANINE--D-ALANINE LIGASE B"/>
    <property type="match status" value="1"/>
</dbReference>
<comment type="cofactor">
    <cofactor evidence="1">
        <name>Mn(2+)</name>
        <dbReference type="ChEBI" id="CHEBI:29035"/>
    </cofactor>
</comment>
<dbReference type="SUPFAM" id="SSF56059">
    <property type="entry name" value="Glutathione synthetase ATP-binding domain-like"/>
    <property type="match status" value="1"/>
</dbReference>
<keyword evidence="9 16" id="KW-0436">Ligase</keyword>
<keyword evidence="14 16" id="KW-0961">Cell wall biogenesis/degradation</keyword>
<dbReference type="Gene3D" id="3.30.1490.20">
    <property type="entry name" value="ATP-grasp fold, A domain"/>
    <property type="match status" value="1"/>
</dbReference>
<evidence type="ECO:0000256" key="14">
    <source>
        <dbReference type="ARBA" id="ARBA00023316"/>
    </source>
</evidence>
<evidence type="ECO:0000256" key="17">
    <source>
        <dbReference type="PROSITE-ProRule" id="PRU00409"/>
    </source>
</evidence>
<evidence type="ECO:0000256" key="6">
    <source>
        <dbReference type="ARBA" id="ARBA00010871"/>
    </source>
</evidence>
<dbReference type="PROSITE" id="PS00844">
    <property type="entry name" value="DALA_DALA_LIGASE_2"/>
    <property type="match status" value="1"/>
</dbReference>
<protein>
    <recommendedName>
        <fullName evidence="7 16">D-alanine--D-alanine ligase</fullName>
        <ecNumber evidence="7 16">6.3.2.4</ecNumber>
    </recommendedName>
    <alternativeName>
        <fullName evidence="16">D-Ala-D-Ala ligase</fullName>
    </alternativeName>
    <alternativeName>
        <fullName evidence="16">D-alanylalanine synthetase</fullName>
    </alternativeName>
</protein>
<evidence type="ECO:0000256" key="3">
    <source>
        <dbReference type="ARBA" id="ARBA00003921"/>
    </source>
</evidence>
<keyword evidence="11 17" id="KW-0067">ATP-binding</keyword>
<evidence type="ECO:0000256" key="8">
    <source>
        <dbReference type="ARBA" id="ARBA00022490"/>
    </source>
</evidence>
<comment type="catalytic activity">
    <reaction evidence="15 16">
        <text>2 D-alanine + ATP = D-alanyl-D-alanine + ADP + phosphate + H(+)</text>
        <dbReference type="Rhea" id="RHEA:11224"/>
        <dbReference type="ChEBI" id="CHEBI:15378"/>
        <dbReference type="ChEBI" id="CHEBI:30616"/>
        <dbReference type="ChEBI" id="CHEBI:43474"/>
        <dbReference type="ChEBI" id="CHEBI:57416"/>
        <dbReference type="ChEBI" id="CHEBI:57822"/>
        <dbReference type="ChEBI" id="CHEBI:456216"/>
        <dbReference type="EC" id="6.3.2.4"/>
    </reaction>
</comment>
<evidence type="ECO:0000256" key="7">
    <source>
        <dbReference type="ARBA" id="ARBA00012216"/>
    </source>
</evidence>
<organism evidence="19 20">
    <name type="scientific">Saccharospirillum mangrovi</name>
    <dbReference type="NCBI Taxonomy" id="2161747"/>
    <lineage>
        <taxon>Bacteria</taxon>
        <taxon>Pseudomonadati</taxon>
        <taxon>Pseudomonadota</taxon>
        <taxon>Gammaproteobacteria</taxon>
        <taxon>Oceanospirillales</taxon>
        <taxon>Saccharospirillaceae</taxon>
        <taxon>Saccharospirillum</taxon>
    </lineage>
</organism>
<dbReference type="Proteomes" id="UP001595617">
    <property type="component" value="Unassembled WGS sequence"/>
</dbReference>
<keyword evidence="12 16" id="KW-0133">Cell shape</keyword>
<comment type="pathway">
    <text evidence="5 16">Cell wall biogenesis; peptidoglycan biosynthesis.</text>
</comment>
<dbReference type="Gene3D" id="3.30.470.20">
    <property type="entry name" value="ATP-grasp fold, B domain"/>
    <property type="match status" value="1"/>
</dbReference>
<dbReference type="HAMAP" id="MF_00047">
    <property type="entry name" value="Dala_Dala_lig"/>
    <property type="match status" value="1"/>
</dbReference>
<dbReference type="Gene3D" id="3.40.50.20">
    <property type="match status" value="1"/>
</dbReference>
<evidence type="ECO:0000256" key="11">
    <source>
        <dbReference type="ARBA" id="ARBA00022840"/>
    </source>
</evidence>
<dbReference type="InterPro" id="IPR011761">
    <property type="entry name" value="ATP-grasp"/>
</dbReference>
<dbReference type="Pfam" id="PF01820">
    <property type="entry name" value="Dala_Dala_lig_N"/>
    <property type="match status" value="2"/>
</dbReference>
<comment type="cofactor">
    <cofactor evidence="2">
        <name>Mg(2+)</name>
        <dbReference type="ChEBI" id="CHEBI:18420"/>
    </cofactor>
</comment>
<evidence type="ECO:0000256" key="9">
    <source>
        <dbReference type="ARBA" id="ARBA00022598"/>
    </source>
</evidence>
<dbReference type="EC" id="6.3.2.4" evidence="7 16"/>
<dbReference type="NCBIfam" id="TIGR01205">
    <property type="entry name" value="D_ala_D_alaTIGR"/>
    <property type="match status" value="1"/>
</dbReference>
<dbReference type="RefSeq" id="WP_380694488.1">
    <property type="nucleotide sequence ID" value="NZ_JBHRYR010000002.1"/>
</dbReference>
<proteinExistence type="inferred from homology"/>
<reference evidence="20" key="1">
    <citation type="journal article" date="2019" name="Int. J. Syst. Evol. Microbiol.">
        <title>The Global Catalogue of Microorganisms (GCM) 10K type strain sequencing project: providing services to taxonomists for standard genome sequencing and annotation.</title>
        <authorList>
            <consortium name="The Broad Institute Genomics Platform"/>
            <consortium name="The Broad Institute Genome Sequencing Center for Infectious Disease"/>
            <person name="Wu L."/>
            <person name="Ma J."/>
        </authorList>
    </citation>
    <scope>NUCLEOTIDE SEQUENCE [LARGE SCALE GENOMIC DNA]</scope>
    <source>
        <strain evidence="20">IBRC 10765</strain>
    </source>
</reference>